<gene>
    <name evidence="2" type="ORF">P171DRAFT_386182</name>
</gene>
<proteinExistence type="predicted"/>
<evidence type="ECO:0000256" key="1">
    <source>
        <dbReference type="SAM" id="MobiDB-lite"/>
    </source>
</evidence>
<evidence type="ECO:0000313" key="2">
    <source>
        <dbReference type="EMBL" id="KAF2445559.1"/>
    </source>
</evidence>
<reference evidence="2" key="1">
    <citation type="journal article" date="2020" name="Stud. Mycol.">
        <title>101 Dothideomycetes genomes: a test case for predicting lifestyles and emergence of pathogens.</title>
        <authorList>
            <person name="Haridas S."/>
            <person name="Albert R."/>
            <person name="Binder M."/>
            <person name="Bloem J."/>
            <person name="Labutti K."/>
            <person name="Salamov A."/>
            <person name="Andreopoulos B."/>
            <person name="Baker S."/>
            <person name="Barry K."/>
            <person name="Bills G."/>
            <person name="Bluhm B."/>
            <person name="Cannon C."/>
            <person name="Castanera R."/>
            <person name="Culley D."/>
            <person name="Daum C."/>
            <person name="Ezra D."/>
            <person name="Gonzalez J."/>
            <person name="Henrissat B."/>
            <person name="Kuo A."/>
            <person name="Liang C."/>
            <person name="Lipzen A."/>
            <person name="Lutzoni F."/>
            <person name="Magnuson J."/>
            <person name="Mondo S."/>
            <person name="Nolan M."/>
            <person name="Ohm R."/>
            <person name="Pangilinan J."/>
            <person name="Park H.-J."/>
            <person name="Ramirez L."/>
            <person name="Alfaro M."/>
            <person name="Sun H."/>
            <person name="Tritt A."/>
            <person name="Yoshinaga Y."/>
            <person name="Zwiers L.-H."/>
            <person name="Turgeon B."/>
            <person name="Goodwin S."/>
            <person name="Spatafora J."/>
            <person name="Crous P."/>
            <person name="Grigoriev I."/>
        </authorList>
    </citation>
    <scope>NUCLEOTIDE SEQUENCE</scope>
    <source>
        <strain evidence="2">CBS 690.94</strain>
    </source>
</reference>
<sequence>MPALSKASLASIVCPSAPFLAPRLLRTYAPLAALPLQPWALPTPSRRYISDGKHLKMVQHRKRQGLKQQILHDHVALLQQFRKANTSHDLRSLMDLYPSILSTGALTRDDTRRIAQTLHACMRNPQLLGDTRTHLLSFLQQVIKDLQKGALPVHPIVYVHILGIYKERKMFDEGYALWQWVVQQDDNHVNQAVYGAAIELMAYGKKLRLPELENIYLDALKRFPGTFAEYHLSPDAIVPNRAQPTAIANLPVTLLQGILTARILNNDWKKSYLALDTALRLYPGQLPTRFFEVFMASRQLREAYTVFLVACRAGVVLKPSHVTSVMSRIKASIGRCDSLRDRIVLLRAMANASYAYLEAGGAMEPIHVGQFLTSFASLLPEPAPGRDYQGDMASLRNRIIMNAHQTLSSLLQAGMPPSPQIFTALVTLAGRLRVPDLLRVSLQDAETARVDLGEIGVRIVLDSAGRVGAKDLIEEYWKRIAHKSASDGKQIGWKDWASLARACKRANHLDYFHAQLREQEHAIPASLKDSITAVLEEEARTTEQTIDISRPEVFENELAGLNQQIKNIAAVIMSGQRLDIKKTPFYMFLDPERPPLAKREHMQEIYDEYTIDPHQPPPEKGILPTASSPTGIPLDELRFENWVSVVDLMDQAYSLEFERQSKLQRLGEDVARSERKNPLERERSDKLLSPNILRDHIKSLRDTSVGQFAIRKRYQKLIPPSLPEKAHGRNVLSDSNVEKPRSQKPLNIVKHTEGQFIFRTIDLSPDAPTPILSQTKSPRPLRQGNHNELQVLYHMFPGGGDKAVPAQSKPDDASAAAPPPKSILPGRLWSKIPKTPSLRYYASLKSDHEAPIPKPKLSRSPFGSRKSETHHSFKKYRGGLKVDDFVDKDKRSVRMDGRGEGEES</sequence>
<dbReference type="EMBL" id="MU001499">
    <property type="protein sequence ID" value="KAF2445559.1"/>
    <property type="molecule type" value="Genomic_DNA"/>
</dbReference>
<protein>
    <submittedName>
        <fullName evidence="2">Uncharacterized protein</fullName>
    </submittedName>
</protein>
<name>A0A9P4PMD7_9PLEO</name>
<feature type="compositionally biased region" description="Low complexity" evidence="1">
    <location>
        <begin position="805"/>
        <end position="816"/>
    </location>
</feature>
<keyword evidence="3" id="KW-1185">Reference proteome</keyword>
<dbReference type="OrthoDB" id="185373at2759"/>
<organism evidence="2 3">
    <name type="scientific">Karstenula rhodostoma CBS 690.94</name>
    <dbReference type="NCBI Taxonomy" id="1392251"/>
    <lineage>
        <taxon>Eukaryota</taxon>
        <taxon>Fungi</taxon>
        <taxon>Dikarya</taxon>
        <taxon>Ascomycota</taxon>
        <taxon>Pezizomycotina</taxon>
        <taxon>Dothideomycetes</taxon>
        <taxon>Pleosporomycetidae</taxon>
        <taxon>Pleosporales</taxon>
        <taxon>Massarineae</taxon>
        <taxon>Didymosphaeriaceae</taxon>
        <taxon>Karstenula</taxon>
    </lineage>
</organism>
<dbReference type="AlphaFoldDB" id="A0A9P4PMD7"/>
<evidence type="ECO:0000313" key="3">
    <source>
        <dbReference type="Proteomes" id="UP000799764"/>
    </source>
</evidence>
<dbReference type="Proteomes" id="UP000799764">
    <property type="component" value="Unassembled WGS sequence"/>
</dbReference>
<feature type="region of interest" description="Disordered" evidence="1">
    <location>
        <begin position="845"/>
        <end position="878"/>
    </location>
</feature>
<comment type="caution">
    <text evidence="2">The sequence shown here is derived from an EMBL/GenBank/DDBJ whole genome shotgun (WGS) entry which is preliminary data.</text>
</comment>
<accession>A0A9P4PMD7</accession>
<feature type="region of interest" description="Disordered" evidence="1">
    <location>
        <begin position="798"/>
        <end position="829"/>
    </location>
</feature>